<keyword evidence="3 6" id="KW-0812">Transmembrane</keyword>
<evidence type="ECO:0008006" key="9">
    <source>
        <dbReference type="Google" id="ProtNLM"/>
    </source>
</evidence>
<evidence type="ECO:0000313" key="7">
    <source>
        <dbReference type="EMBL" id="OHB11784.1"/>
    </source>
</evidence>
<feature type="transmembrane region" description="Helical" evidence="6">
    <location>
        <begin position="210"/>
        <end position="235"/>
    </location>
</feature>
<comment type="similarity">
    <text evidence="2">Belongs to the autoinducer-2 exporter (AI-2E) (TC 2.A.86) family.</text>
</comment>
<keyword evidence="4 6" id="KW-1133">Transmembrane helix</keyword>
<comment type="subcellular location">
    <subcellularLocation>
        <location evidence="1">Membrane</location>
        <topology evidence="1">Multi-pass membrane protein</topology>
    </subcellularLocation>
</comment>
<evidence type="ECO:0000256" key="3">
    <source>
        <dbReference type="ARBA" id="ARBA00022692"/>
    </source>
</evidence>
<reference evidence="7 8" key="1">
    <citation type="journal article" date="2016" name="Nat. Commun.">
        <title>Thousands of microbial genomes shed light on interconnected biogeochemical processes in an aquifer system.</title>
        <authorList>
            <person name="Anantharaman K."/>
            <person name="Brown C.T."/>
            <person name="Hug L.A."/>
            <person name="Sharon I."/>
            <person name="Castelle C.J."/>
            <person name="Probst A.J."/>
            <person name="Thomas B.C."/>
            <person name="Singh A."/>
            <person name="Wilkins M.J."/>
            <person name="Karaoz U."/>
            <person name="Brodie E.L."/>
            <person name="Williams K.H."/>
            <person name="Hubbard S.S."/>
            <person name="Banfield J.F."/>
        </authorList>
    </citation>
    <scope>NUCLEOTIDE SEQUENCE [LARGE SCALE GENOMIC DNA]</scope>
</reference>
<organism evidence="7 8">
    <name type="scientific">Candidatus Zambryskibacteria bacterium RIFCSPLOWO2_12_FULL_39_16</name>
    <dbReference type="NCBI Taxonomy" id="1802775"/>
    <lineage>
        <taxon>Bacteria</taxon>
        <taxon>Candidatus Zambryskiibacteriota</taxon>
    </lineage>
</organism>
<dbReference type="InterPro" id="IPR002549">
    <property type="entry name" value="AI-2E-like"/>
</dbReference>
<feature type="transmembrane region" description="Helical" evidence="6">
    <location>
        <begin position="148"/>
        <end position="171"/>
    </location>
</feature>
<keyword evidence="5 6" id="KW-0472">Membrane</keyword>
<feature type="transmembrane region" description="Helical" evidence="6">
    <location>
        <begin position="7"/>
        <end position="25"/>
    </location>
</feature>
<feature type="transmembrane region" description="Helical" evidence="6">
    <location>
        <begin position="59"/>
        <end position="85"/>
    </location>
</feature>
<evidence type="ECO:0000256" key="4">
    <source>
        <dbReference type="ARBA" id="ARBA00022989"/>
    </source>
</evidence>
<comment type="caution">
    <text evidence="7">The sequence shown here is derived from an EMBL/GenBank/DDBJ whole genome shotgun (WGS) entry which is preliminary data.</text>
</comment>
<proteinExistence type="inferred from homology"/>
<dbReference type="Proteomes" id="UP000177276">
    <property type="component" value="Unassembled WGS sequence"/>
</dbReference>
<feature type="transmembrane region" description="Helical" evidence="6">
    <location>
        <begin position="31"/>
        <end position="47"/>
    </location>
</feature>
<feature type="transmembrane region" description="Helical" evidence="6">
    <location>
        <begin position="270"/>
        <end position="292"/>
    </location>
</feature>
<dbReference type="PANTHER" id="PTHR21716">
    <property type="entry name" value="TRANSMEMBRANE PROTEIN"/>
    <property type="match status" value="1"/>
</dbReference>
<dbReference type="EMBL" id="MHWS01000022">
    <property type="protein sequence ID" value="OHB11784.1"/>
    <property type="molecule type" value="Genomic_DNA"/>
</dbReference>
<evidence type="ECO:0000256" key="2">
    <source>
        <dbReference type="ARBA" id="ARBA00009773"/>
    </source>
</evidence>
<gene>
    <name evidence="7" type="ORF">A3G46_01580</name>
</gene>
<feature type="transmembrane region" description="Helical" evidence="6">
    <location>
        <begin position="241"/>
        <end position="263"/>
    </location>
</feature>
<sequence>MSKKTIQISFFAVITAGLFVLLFFILKSYLGVIFISGIFAVVFYPVYEKLVNEFNGRKNLAAFATTFLILIFVIIPVIIMSAFLLREAVGLYNSIALGGGSQNFISQVDALVQKIGSLFPSGVIDSQINLELYVQGALDWIIGHFGSIFITVFGGIFNFILMLISTHYLFIFGDKIKEGLIAWSPLPDKYDEEFIQTLKSSINAVLHGRILVSITQGVFLGIGLAIFGVGSPVLWGFMGGIASLVPILGASIITIPAVIFLLLSHNVGAGIGLLLWGAIVVGLIDNVISVIFLKNKIMVHPLIILFSIFGGVEMFGVIGFLIGPVVVSAFIALMKIYPFIMSYKNESVI</sequence>
<dbReference type="PANTHER" id="PTHR21716:SF4">
    <property type="entry name" value="TRANSMEMBRANE PROTEIN 245"/>
    <property type="match status" value="1"/>
</dbReference>
<name>A0A1G2UQZ7_9BACT</name>
<protein>
    <recommendedName>
        <fullName evidence="9">AI-2E family transporter</fullName>
    </recommendedName>
</protein>
<feature type="transmembrane region" description="Helical" evidence="6">
    <location>
        <begin position="304"/>
        <end position="334"/>
    </location>
</feature>
<accession>A0A1G2UQZ7</accession>
<evidence type="ECO:0000256" key="1">
    <source>
        <dbReference type="ARBA" id="ARBA00004141"/>
    </source>
</evidence>
<evidence type="ECO:0000256" key="6">
    <source>
        <dbReference type="SAM" id="Phobius"/>
    </source>
</evidence>
<evidence type="ECO:0000256" key="5">
    <source>
        <dbReference type="ARBA" id="ARBA00023136"/>
    </source>
</evidence>
<dbReference type="GO" id="GO:0016020">
    <property type="term" value="C:membrane"/>
    <property type="evidence" value="ECO:0007669"/>
    <property type="project" value="UniProtKB-SubCell"/>
</dbReference>
<evidence type="ECO:0000313" key="8">
    <source>
        <dbReference type="Proteomes" id="UP000177276"/>
    </source>
</evidence>
<dbReference type="AlphaFoldDB" id="A0A1G2UQZ7"/>
<dbReference type="Pfam" id="PF01594">
    <property type="entry name" value="AI-2E_transport"/>
    <property type="match status" value="1"/>
</dbReference>